<dbReference type="PANTHER" id="PTHR11252:SF0">
    <property type="entry name" value="POLYRIBONUCLEOTIDE NUCLEOTIDYLTRANSFERASE 1, MITOCHONDRIAL"/>
    <property type="match status" value="1"/>
</dbReference>
<dbReference type="FunFam" id="2.40.50.140:FF:000189">
    <property type="entry name" value="Polyribonucleotide nucleotidyltransferase, putative"/>
    <property type="match status" value="1"/>
</dbReference>
<dbReference type="GO" id="GO:0000958">
    <property type="term" value="P:mitochondrial mRNA catabolic process"/>
    <property type="evidence" value="ECO:0007669"/>
    <property type="project" value="TreeGrafter"/>
</dbReference>
<dbReference type="CDD" id="cd02393">
    <property type="entry name" value="KH-I_PNPase"/>
    <property type="match status" value="1"/>
</dbReference>
<dbReference type="Gene3D" id="3.30.230.70">
    <property type="entry name" value="GHMP Kinase, N-terminal domain"/>
    <property type="match status" value="1"/>
</dbReference>
<keyword evidence="2" id="KW-0548">Nucleotidyltransferase</keyword>
<dbReference type="InterPro" id="IPR003029">
    <property type="entry name" value="S1_domain"/>
</dbReference>
<name>A0A7S3PD14_9STRA</name>
<dbReference type="AlphaFoldDB" id="A0A7S3PD14"/>
<evidence type="ECO:0000256" key="3">
    <source>
        <dbReference type="ARBA" id="ARBA00022884"/>
    </source>
</evidence>
<dbReference type="EMBL" id="HBIM01023892">
    <property type="protein sequence ID" value="CAE0421032.1"/>
    <property type="molecule type" value="Transcribed_RNA"/>
</dbReference>
<dbReference type="GO" id="GO:0003723">
    <property type="term" value="F:RNA binding"/>
    <property type="evidence" value="ECO:0007669"/>
    <property type="project" value="UniProtKB-UniRule"/>
</dbReference>
<organism evidence="6">
    <name type="scientific">Amphora coffeiformis</name>
    <dbReference type="NCBI Taxonomy" id="265554"/>
    <lineage>
        <taxon>Eukaryota</taxon>
        <taxon>Sar</taxon>
        <taxon>Stramenopiles</taxon>
        <taxon>Ochrophyta</taxon>
        <taxon>Bacillariophyta</taxon>
        <taxon>Bacillariophyceae</taxon>
        <taxon>Bacillariophycidae</taxon>
        <taxon>Thalassiophysales</taxon>
        <taxon>Catenulaceae</taxon>
        <taxon>Amphora</taxon>
    </lineage>
</organism>
<dbReference type="GO" id="GO:0000965">
    <property type="term" value="P:mitochondrial RNA 3'-end processing"/>
    <property type="evidence" value="ECO:0007669"/>
    <property type="project" value="TreeGrafter"/>
</dbReference>
<dbReference type="FunFam" id="3.30.1370.10:FF:000001">
    <property type="entry name" value="Polyribonucleotide nucleotidyltransferase"/>
    <property type="match status" value="1"/>
</dbReference>
<gene>
    <name evidence="6" type="ORF">ACOF00016_LOCUS17681</name>
</gene>
<dbReference type="Gene3D" id="3.30.1370.10">
    <property type="entry name" value="K Homology domain, type 1"/>
    <property type="match status" value="1"/>
</dbReference>
<dbReference type="Pfam" id="PF00575">
    <property type="entry name" value="S1"/>
    <property type="match status" value="1"/>
</dbReference>
<proteinExistence type="predicted"/>
<dbReference type="InterPro" id="IPR036612">
    <property type="entry name" value="KH_dom_type_1_sf"/>
</dbReference>
<dbReference type="SMART" id="SM00316">
    <property type="entry name" value="S1"/>
    <property type="match status" value="1"/>
</dbReference>
<sequence>MDFKIGGTRDTVTALQLDVKEPVETRILSAALKLAKAGRNVILDEMEMKLERGFVPRSQPKMSAPAVEVVKFDASRKRDLIGPGGVVLRQLEDRYSVSIDLTQEGRCLLYGEDRGLVKKARSTVMDLVADVQEGEIYEGTIVELKDFGAVVELLRNKEALLHVSELTDESEVKDHPEGIAGFVRDNLKVGQTIDVQCIGVDPIQGSIKVSRKAALRRRKAA</sequence>
<reference evidence="6" key="1">
    <citation type="submission" date="2021-01" db="EMBL/GenBank/DDBJ databases">
        <authorList>
            <person name="Corre E."/>
            <person name="Pelletier E."/>
            <person name="Niang G."/>
            <person name="Scheremetjew M."/>
            <person name="Finn R."/>
            <person name="Kale V."/>
            <person name="Holt S."/>
            <person name="Cochrane G."/>
            <person name="Meng A."/>
            <person name="Brown T."/>
            <person name="Cohen L."/>
        </authorList>
    </citation>
    <scope>NUCLEOTIDE SEQUENCE</scope>
    <source>
        <strain evidence="6">CCMP127</strain>
    </source>
</reference>
<dbReference type="InterPro" id="IPR012162">
    <property type="entry name" value="PNPase"/>
</dbReference>
<dbReference type="PANTHER" id="PTHR11252">
    <property type="entry name" value="POLYRIBONUCLEOTIDE NUCLEOTIDYLTRANSFERASE"/>
    <property type="match status" value="1"/>
</dbReference>
<evidence type="ECO:0000256" key="4">
    <source>
        <dbReference type="PROSITE-ProRule" id="PRU00117"/>
    </source>
</evidence>
<dbReference type="InterPro" id="IPR027408">
    <property type="entry name" value="PNPase/RNase_PH_dom_sf"/>
</dbReference>
<dbReference type="SUPFAM" id="SSF55666">
    <property type="entry name" value="Ribonuclease PH domain 2-like"/>
    <property type="match status" value="1"/>
</dbReference>
<dbReference type="GO" id="GO:0005739">
    <property type="term" value="C:mitochondrion"/>
    <property type="evidence" value="ECO:0007669"/>
    <property type="project" value="TreeGrafter"/>
</dbReference>
<dbReference type="GO" id="GO:0000175">
    <property type="term" value="F:3'-5'-RNA exonuclease activity"/>
    <property type="evidence" value="ECO:0007669"/>
    <property type="project" value="TreeGrafter"/>
</dbReference>
<evidence type="ECO:0000313" key="6">
    <source>
        <dbReference type="EMBL" id="CAE0421032.1"/>
    </source>
</evidence>
<dbReference type="SMART" id="SM00322">
    <property type="entry name" value="KH"/>
    <property type="match status" value="1"/>
</dbReference>
<dbReference type="InterPro" id="IPR036345">
    <property type="entry name" value="ExoRNase_PH_dom2_sf"/>
</dbReference>
<feature type="domain" description="S1 motif" evidence="5">
    <location>
        <begin position="134"/>
        <end position="212"/>
    </location>
</feature>
<protein>
    <recommendedName>
        <fullName evidence="5">S1 motif domain-containing protein</fullName>
    </recommendedName>
</protein>
<dbReference type="GO" id="GO:0004654">
    <property type="term" value="F:polyribonucleotide nucleotidyltransferase activity"/>
    <property type="evidence" value="ECO:0007669"/>
    <property type="project" value="InterPro"/>
</dbReference>
<dbReference type="SUPFAM" id="SSF50249">
    <property type="entry name" value="Nucleic acid-binding proteins"/>
    <property type="match status" value="1"/>
</dbReference>
<dbReference type="SUPFAM" id="SSF54791">
    <property type="entry name" value="Eukaryotic type KH-domain (KH-domain type I)"/>
    <property type="match status" value="1"/>
</dbReference>
<evidence type="ECO:0000259" key="5">
    <source>
        <dbReference type="PROSITE" id="PS50126"/>
    </source>
</evidence>
<dbReference type="GO" id="GO:0005829">
    <property type="term" value="C:cytosol"/>
    <property type="evidence" value="ECO:0007669"/>
    <property type="project" value="TreeGrafter"/>
</dbReference>
<dbReference type="Gene3D" id="2.40.50.140">
    <property type="entry name" value="Nucleic acid-binding proteins"/>
    <property type="match status" value="1"/>
</dbReference>
<keyword evidence="3 4" id="KW-0694">RNA-binding</keyword>
<accession>A0A7S3PD14</accession>
<evidence type="ECO:0000256" key="1">
    <source>
        <dbReference type="ARBA" id="ARBA00022679"/>
    </source>
</evidence>
<dbReference type="InterPro" id="IPR004087">
    <property type="entry name" value="KH_dom"/>
</dbReference>
<evidence type="ECO:0000256" key="2">
    <source>
        <dbReference type="ARBA" id="ARBA00022695"/>
    </source>
</evidence>
<keyword evidence="1" id="KW-0808">Transferase</keyword>
<dbReference type="InterPro" id="IPR012340">
    <property type="entry name" value="NA-bd_OB-fold"/>
</dbReference>
<dbReference type="PROSITE" id="PS50084">
    <property type="entry name" value="KH_TYPE_1"/>
    <property type="match status" value="1"/>
</dbReference>
<dbReference type="PROSITE" id="PS50126">
    <property type="entry name" value="S1"/>
    <property type="match status" value="1"/>
</dbReference>